<dbReference type="GeneID" id="92086066"/>
<keyword evidence="3" id="KW-1185">Reference proteome</keyword>
<organism evidence="2 3">
    <name type="scientific">Apiospora phragmitis</name>
    <dbReference type="NCBI Taxonomy" id="2905665"/>
    <lineage>
        <taxon>Eukaryota</taxon>
        <taxon>Fungi</taxon>
        <taxon>Dikarya</taxon>
        <taxon>Ascomycota</taxon>
        <taxon>Pezizomycotina</taxon>
        <taxon>Sordariomycetes</taxon>
        <taxon>Xylariomycetidae</taxon>
        <taxon>Amphisphaeriales</taxon>
        <taxon>Apiosporaceae</taxon>
        <taxon>Apiospora</taxon>
    </lineage>
</organism>
<gene>
    <name evidence="2" type="ORF">PG994_001594</name>
</gene>
<proteinExistence type="predicted"/>
<feature type="region of interest" description="Disordered" evidence="1">
    <location>
        <begin position="55"/>
        <end position="90"/>
    </location>
</feature>
<dbReference type="EMBL" id="JAQQWL010000002">
    <property type="protein sequence ID" value="KAK8086620.1"/>
    <property type="molecule type" value="Genomic_DNA"/>
</dbReference>
<sequence length="124" mass="14333">MSSIKQVQDLEKQIERVRRENNTLKRLLNDRDGQMDLDVEGVDQLAIAIPEIGSEPKRRKRAAPLHDPSRARTNVRNISKGLFKPPAPYRPTPVAALPEYGFHHRHPGLLRRRFCTLIMVRFMS</sequence>
<dbReference type="RefSeq" id="XP_066721144.1">
    <property type="nucleotide sequence ID" value="XM_066853003.1"/>
</dbReference>
<evidence type="ECO:0000256" key="1">
    <source>
        <dbReference type="SAM" id="MobiDB-lite"/>
    </source>
</evidence>
<evidence type="ECO:0000313" key="2">
    <source>
        <dbReference type="EMBL" id="KAK8086620.1"/>
    </source>
</evidence>
<protein>
    <submittedName>
        <fullName evidence="2">Uncharacterized protein</fullName>
    </submittedName>
</protein>
<comment type="caution">
    <text evidence="2">The sequence shown here is derived from an EMBL/GenBank/DDBJ whole genome shotgun (WGS) entry which is preliminary data.</text>
</comment>
<accession>A0ABR1WTW9</accession>
<reference evidence="2 3" key="1">
    <citation type="submission" date="2023-01" db="EMBL/GenBank/DDBJ databases">
        <title>Analysis of 21 Apiospora genomes using comparative genomics revels a genus with tremendous synthesis potential of carbohydrate active enzymes and secondary metabolites.</title>
        <authorList>
            <person name="Sorensen T."/>
        </authorList>
    </citation>
    <scope>NUCLEOTIDE SEQUENCE [LARGE SCALE GENOMIC DNA]</scope>
    <source>
        <strain evidence="2 3">CBS 135458</strain>
    </source>
</reference>
<name>A0ABR1WTW9_9PEZI</name>
<evidence type="ECO:0000313" key="3">
    <source>
        <dbReference type="Proteomes" id="UP001480595"/>
    </source>
</evidence>
<dbReference type="Proteomes" id="UP001480595">
    <property type="component" value="Unassembled WGS sequence"/>
</dbReference>